<keyword evidence="3" id="KW-0732">Signal</keyword>
<proteinExistence type="inferred from homology"/>
<evidence type="ECO:0000256" key="3">
    <source>
        <dbReference type="SAM" id="SignalP"/>
    </source>
</evidence>
<protein>
    <recommendedName>
        <fullName evidence="4">SHSP domain-containing protein</fullName>
    </recommendedName>
</protein>
<feature type="signal peptide" evidence="3">
    <location>
        <begin position="1"/>
        <end position="19"/>
    </location>
</feature>
<reference evidence="5" key="5">
    <citation type="submission" date="2025-09" db="UniProtKB">
        <authorList>
            <consortium name="Ensembl"/>
        </authorList>
    </citation>
    <scope>IDENTIFICATION</scope>
</reference>
<reference evidence="6" key="2">
    <citation type="journal article" date="2007" name="PLoS Biol.">
        <title>Survey sequencing and comparative analysis of the elephant shark (Callorhinchus milii) genome.</title>
        <authorList>
            <person name="Venkatesh B."/>
            <person name="Kirkness E.F."/>
            <person name="Loh Y.H."/>
            <person name="Halpern A.L."/>
            <person name="Lee A.P."/>
            <person name="Johnson J."/>
            <person name="Dandona N."/>
            <person name="Viswanathan L.D."/>
            <person name="Tay A."/>
            <person name="Venter J.C."/>
            <person name="Strausberg R.L."/>
            <person name="Brenner S."/>
        </authorList>
    </citation>
    <scope>NUCLEOTIDE SEQUENCE [LARGE SCALE GENOMIC DNA]</scope>
</reference>
<accession>A0A4W3IV98</accession>
<name>A0A4W3IV98_CALMI</name>
<dbReference type="Gene3D" id="2.60.40.790">
    <property type="match status" value="1"/>
</dbReference>
<dbReference type="AlphaFoldDB" id="A0A4W3IV98"/>
<organism evidence="5 6">
    <name type="scientific">Callorhinchus milii</name>
    <name type="common">Ghost shark</name>
    <dbReference type="NCBI Taxonomy" id="7868"/>
    <lineage>
        <taxon>Eukaryota</taxon>
        <taxon>Metazoa</taxon>
        <taxon>Chordata</taxon>
        <taxon>Craniata</taxon>
        <taxon>Vertebrata</taxon>
        <taxon>Chondrichthyes</taxon>
        <taxon>Holocephali</taxon>
        <taxon>Chimaeriformes</taxon>
        <taxon>Callorhinchidae</taxon>
        <taxon>Callorhinchus</taxon>
    </lineage>
</organism>
<dbReference type="InterPro" id="IPR008978">
    <property type="entry name" value="HSP20-like_chaperone"/>
</dbReference>
<dbReference type="Pfam" id="PF00011">
    <property type="entry name" value="HSP20"/>
    <property type="match status" value="1"/>
</dbReference>
<dbReference type="STRING" id="7868.ENSCMIP00000033397"/>
<dbReference type="PROSITE" id="PS01031">
    <property type="entry name" value="SHSP"/>
    <property type="match status" value="1"/>
</dbReference>
<dbReference type="CDD" id="cd06526">
    <property type="entry name" value="metazoan_ACD"/>
    <property type="match status" value="1"/>
</dbReference>
<dbReference type="SUPFAM" id="SSF49764">
    <property type="entry name" value="HSP20-like chaperones"/>
    <property type="match status" value="1"/>
</dbReference>
<evidence type="ECO:0000313" key="6">
    <source>
        <dbReference type="Proteomes" id="UP000314986"/>
    </source>
</evidence>
<keyword evidence="6" id="KW-1185">Reference proteome</keyword>
<dbReference type="InParanoid" id="A0A4W3IV98"/>
<dbReference type="InterPro" id="IPR002068">
    <property type="entry name" value="A-crystallin/Hsp20_dom"/>
</dbReference>
<dbReference type="Proteomes" id="UP000314986">
    <property type="component" value="Unassembled WGS sequence"/>
</dbReference>
<feature type="chain" id="PRO_5021305591" description="SHSP domain-containing protein" evidence="3">
    <location>
        <begin position="20"/>
        <end position="186"/>
    </location>
</feature>
<feature type="domain" description="SHSP" evidence="4">
    <location>
        <begin position="44"/>
        <end position="154"/>
    </location>
</feature>
<sequence>MQRLLLLLLLLHFPLPPQPSPHHQTRMKMTTSAIYIHLPKDKEEIKGSAEQAAAPCRMLQEPFSFSTSLQGVSPEKVVVKVKDRQVSVCGEHIERKEADGIIKYTFHGFSTIFDLPLEVDPNSLTVTVSDGATLKIVSQQVTSYDTNSNGNDADAMTSCSATLSLDVNPPITTADSEIIQVSAKET</sequence>
<evidence type="ECO:0000313" key="5">
    <source>
        <dbReference type="Ensembl" id="ENSCMIP00000033397.1"/>
    </source>
</evidence>
<reference evidence="6" key="3">
    <citation type="journal article" date="2014" name="Nature">
        <title>Elephant shark genome provides unique insights into gnathostome evolution.</title>
        <authorList>
            <consortium name="International Elephant Shark Genome Sequencing Consortium"/>
            <person name="Venkatesh B."/>
            <person name="Lee A.P."/>
            <person name="Ravi V."/>
            <person name="Maurya A.K."/>
            <person name="Lian M.M."/>
            <person name="Swann J.B."/>
            <person name="Ohta Y."/>
            <person name="Flajnik M.F."/>
            <person name="Sutoh Y."/>
            <person name="Kasahara M."/>
            <person name="Hoon S."/>
            <person name="Gangu V."/>
            <person name="Roy S.W."/>
            <person name="Irimia M."/>
            <person name="Korzh V."/>
            <person name="Kondrychyn I."/>
            <person name="Lim Z.W."/>
            <person name="Tay B.H."/>
            <person name="Tohari S."/>
            <person name="Kong K.W."/>
            <person name="Ho S."/>
            <person name="Lorente-Galdos B."/>
            <person name="Quilez J."/>
            <person name="Marques-Bonet T."/>
            <person name="Raney B.J."/>
            <person name="Ingham P.W."/>
            <person name="Tay A."/>
            <person name="Hillier L.W."/>
            <person name="Minx P."/>
            <person name="Boehm T."/>
            <person name="Wilson R.K."/>
            <person name="Brenner S."/>
            <person name="Warren W.C."/>
        </authorList>
    </citation>
    <scope>NUCLEOTIDE SEQUENCE [LARGE SCALE GENOMIC DNA]</scope>
</reference>
<dbReference type="Ensembl" id="ENSCMIT00000033903.1">
    <property type="protein sequence ID" value="ENSCMIP00000033397.1"/>
    <property type="gene ID" value="ENSCMIG00000014248.1"/>
</dbReference>
<reference evidence="6" key="1">
    <citation type="journal article" date="2006" name="Science">
        <title>Ancient noncoding elements conserved in the human genome.</title>
        <authorList>
            <person name="Venkatesh B."/>
            <person name="Kirkness E.F."/>
            <person name="Loh Y.H."/>
            <person name="Halpern A.L."/>
            <person name="Lee A.P."/>
            <person name="Johnson J."/>
            <person name="Dandona N."/>
            <person name="Viswanathan L.D."/>
            <person name="Tay A."/>
            <person name="Venter J.C."/>
            <person name="Strausberg R.L."/>
            <person name="Brenner S."/>
        </authorList>
    </citation>
    <scope>NUCLEOTIDE SEQUENCE [LARGE SCALE GENOMIC DNA]</scope>
</reference>
<reference evidence="5" key="4">
    <citation type="submission" date="2025-08" db="UniProtKB">
        <authorList>
            <consortium name="Ensembl"/>
        </authorList>
    </citation>
    <scope>IDENTIFICATION</scope>
</reference>
<evidence type="ECO:0000259" key="4">
    <source>
        <dbReference type="PROSITE" id="PS01031"/>
    </source>
</evidence>
<comment type="similarity">
    <text evidence="1 2">Belongs to the small heat shock protein (HSP20) family.</text>
</comment>
<evidence type="ECO:0000256" key="2">
    <source>
        <dbReference type="RuleBase" id="RU003616"/>
    </source>
</evidence>
<evidence type="ECO:0000256" key="1">
    <source>
        <dbReference type="PROSITE-ProRule" id="PRU00285"/>
    </source>
</evidence>